<proteinExistence type="predicted"/>
<dbReference type="EMBL" id="WIXE01022830">
    <property type="protein sequence ID" value="KAK5967080.1"/>
    <property type="molecule type" value="Genomic_DNA"/>
</dbReference>
<accession>A0AAN8EUF6</accession>
<reference evidence="1 2" key="1">
    <citation type="submission" date="2019-10" db="EMBL/GenBank/DDBJ databases">
        <title>Assembly and Annotation for the nematode Trichostrongylus colubriformis.</title>
        <authorList>
            <person name="Martin J."/>
        </authorList>
    </citation>
    <scope>NUCLEOTIDE SEQUENCE [LARGE SCALE GENOMIC DNA]</scope>
    <source>
        <strain evidence="1">G859</strain>
        <tissue evidence="1">Whole worm</tissue>
    </source>
</reference>
<organism evidence="1 2">
    <name type="scientific">Trichostrongylus colubriformis</name>
    <name type="common">Black scour worm</name>
    <dbReference type="NCBI Taxonomy" id="6319"/>
    <lineage>
        <taxon>Eukaryota</taxon>
        <taxon>Metazoa</taxon>
        <taxon>Ecdysozoa</taxon>
        <taxon>Nematoda</taxon>
        <taxon>Chromadorea</taxon>
        <taxon>Rhabditida</taxon>
        <taxon>Rhabditina</taxon>
        <taxon>Rhabditomorpha</taxon>
        <taxon>Strongyloidea</taxon>
        <taxon>Trichostrongylidae</taxon>
        <taxon>Trichostrongylus</taxon>
    </lineage>
</organism>
<evidence type="ECO:0000313" key="1">
    <source>
        <dbReference type="EMBL" id="KAK5967080.1"/>
    </source>
</evidence>
<protein>
    <submittedName>
        <fullName evidence="1">Uncharacterized protein</fullName>
    </submittedName>
</protein>
<name>A0AAN8EUF6_TRICO</name>
<sequence>MVRDKKVVYKKKKGQIEEILTEREVLLRTIDLLAKKYRWLKEKIESQFAEAQSQLPTIDGEDTNGGVVRLKVPSMY</sequence>
<keyword evidence="2" id="KW-1185">Reference proteome</keyword>
<gene>
    <name evidence="1" type="ORF">GCK32_021388</name>
</gene>
<comment type="caution">
    <text evidence="1">The sequence shown here is derived from an EMBL/GenBank/DDBJ whole genome shotgun (WGS) entry which is preliminary data.</text>
</comment>
<evidence type="ECO:0000313" key="2">
    <source>
        <dbReference type="Proteomes" id="UP001331761"/>
    </source>
</evidence>
<dbReference type="Proteomes" id="UP001331761">
    <property type="component" value="Unassembled WGS sequence"/>
</dbReference>
<dbReference type="AlphaFoldDB" id="A0AAN8EUF6"/>